<dbReference type="RefSeq" id="WP_345019848.1">
    <property type="nucleotide sequence ID" value="NZ_BAABDO010000022.1"/>
</dbReference>
<proteinExistence type="predicted"/>
<reference evidence="4" key="1">
    <citation type="journal article" date="2019" name="Int. J. Syst. Evol. Microbiol.">
        <title>The Global Catalogue of Microorganisms (GCM) 10K type strain sequencing project: providing services to taxonomists for standard genome sequencing and annotation.</title>
        <authorList>
            <consortium name="The Broad Institute Genomics Platform"/>
            <consortium name="The Broad Institute Genome Sequencing Center for Infectious Disease"/>
            <person name="Wu L."/>
            <person name="Ma J."/>
        </authorList>
    </citation>
    <scope>NUCLEOTIDE SEQUENCE [LARGE SCALE GENOMIC DNA]</scope>
    <source>
        <strain evidence="4">JCM 17316</strain>
    </source>
</reference>
<evidence type="ECO:0000313" key="4">
    <source>
        <dbReference type="Proteomes" id="UP001500266"/>
    </source>
</evidence>
<feature type="chain" id="PRO_5047240870" description="Beta-lactamase class A catalytic domain-containing protein" evidence="1">
    <location>
        <begin position="28"/>
        <end position="484"/>
    </location>
</feature>
<dbReference type="PANTHER" id="PTHR35333:SF3">
    <property type="entry name" value="BETA-LACTAMASE-TYPE TRANSPEPTIDASE FOLD CONTAINING PROTEIN"/>
    <property type="match status" value="1"/>
</dbReference>
<accession>A0ABP7YIL4</accession>
<gene>
    <name evidence="3" type="ORF">GCM10022416_20730</name>
</gene>
<dbReference type="EMBL" id="BAABDO010000022">
    <property type="protein sequence ID" value="GAA4136777.1"/>
    <property type="molecule type" value="Genomic_DNA"/>
</dbReference>
<dbReference type="InterPro" id="IPR045155">
    <property type="entry name" value="Beta-lactam_cat"/>
</dbReference>
<dbReference type="PROSITE" id="PS51257">
    <property type="entry name" value="PROKAR_LIPOPROTEIN"/>
    <property type="match status" value="1"/>
</dbReference>
<organism evidence="3 4">
    <name type="scientific">Actinomadura keratinilytica</name>
    <dbReference type="NCBI Taxonomy" id="547461"/>
    <lineage>
        <taxon>Bacteria</taxon>
        <taxon>Bacillati</taxon>
        <taxon>Actinomycetota</taxon>
        <taxon>Actinomycetes</taxon>
        <taxon>Streptosporangiales</taxon>
        <taxon>Thermomonosporaceae</taxon>
        <taxon>Actinomadura</taxon>
    </lineage>
</organism>
<evidence type="ECO:0000313" key="3">
    <source>
        <dbReference type="EMBL" id="GAA4136777.1"/>
    </source>
</evidence>
<dbReference type="Pfam" id="PF13354">
    <property type="entry name" value="Beta-lactamase2"/>
    <property type="match status" value="1"/>
</dbReference>
<keyword evidence="1" id="KW-0732">Signal</keyword>
<comment type="caution">
    <text evidence="3">The sequence shown here is derived from an EMBL/GenBank/DDBJ whole genome shotgun (WGS) entry which is preliminary data.</text>
</comment>
<sequence length="484" mass="52174">MRRGWLRGSVGLMTVIALAGCPTGAEAVDVRSAAQSEKETASPLAERLRATIDRLRFEEVLDTAPPGTAQAGALRTPVDKEATQSPRLRARRYAAAADPEPIVQQPQMDATIIELDRKGRPVSSGTVLMSPLYKDGVVVPVDRNLSTTSVRWRQWDDAGWYADKGQGSIDVVAGRENAPLDHMLNYPASVLKLMVNFGVLRLVDQGEIGLDDTFDYRPTSDSSVSLCGTAASKTVRQYMDESLTWSSNPASCALVKLLHEHNAIDPLNQTFQDLGLETLQLKGTNPATGGRWSNSITMSSLDTAKLLTLINGAPGRVWTAPNGKPVTSDGVLSAASRAFFLSKLRQQGFNDMLSTGNWCGGTYPAPGIPSTVASRWIGADGTVTVAGNKFGRDVRPCNAKAQVSFAHKTGWVNNTAADAGIVRALPGKGGRHYIIVVFSNLGTQYIDANRPDTPAGIYPFSYTEKFAQLGRAMDTYMAKRAERN</sequence>
<dbReference type="PANTHER" id="PTHR35333">
    <property type="entry name" value="BETA-LACTAMASE"/>
    <property type="match status" value="1"/>
</dbReference>
<evidence type="ECO:0000259" key="2">
    <source>
        <dbReference type="Pfam" id="PF13354"/>
    </source>
</evidence>
<name>A0ABP7YIL4_9ACTN</name>
<dbReference type="InterPro" id="IPR000871">
    <property type="entry name" value="Beta-lactam_class-A"/>
</dbReference>
<protein>
    <recommendedName>
        <fullName evidence="2">Beta-lactamase class A catalytic domain-containing protein</fullName>
    </recommendedName>
</protein>
<dbReference type="SUPFAM" id="SSF56601">
    <property type="entry name" value="beta-lactamase/transpeptidase-like"/>
    <property type="match status" value="1"/>
</dbReference>
<dbReference type="InterPro" id="IPR012338">
    <property type="entry name" value="Beta-lactam/transpept-like"/>
</dbReference>
<dbReference type="Proteomes" id="UP001500266">
    <property type="component" value="Unassembled WGS sequence"/>
</dbReference>
<dbReference type="Gene3D" id="3.40.710.10">
    <property type="entry name" value="DD-peptidase/beta-lactamase superfamily"/>
    <property type="match status" value="1"/>
</dbReference>
<evidence type="ECO:0000256" key="1">
    <source>
        <dbReference type="SAM" id="SignalP"/>
    </source>
</evidence>
<keyword evidence="4" id="KW-1185">Reference proteome</keyword>
<feature type="signal peptide" evidence="1">
    <location>
        <begin position="1"/>
        <end position="27"/>
    </location>
</feature>
<feature type="domain" description="Beta-lactamase class A catalytic" evidence="2">
    <location>
        <begin position="186"/>
        <end position="438"/>
    </location>
</feature>